<dbReference type="InterPro" id="IPR025724">
    <property type="entry name" value="GAG-pre-integrase_dom"/>
</dbReference>
<dbReference type="OrthoDB" id="10328457at2759"/>
<accession>A0A2S4PSP1</accession>
<dbReference type="Proteomes" id="UP000237438">
    <property type="component" value="Unassembled WGS sequence"/>
</dbReference>
<feature type="domain" description="GAG-pre-integrase" evidence="1">
    <location>
        <begin position="400"/>
        <end position="450"/>
    </location>
</feature>
<gene>
    <name evidence="2" type="ORF">EPUL_003148</name>
</gene>
<dbReference type="STRING" id="225359.A0A2S4PSP1"/>
<protein>
    <recommendedName>
        <fullName evidence="1">GAG-pre-integrase domain-containing protein</fullName>
    </recommendedName>
</protein>
<dbReference type="Pfam" id="PF13976">
    <property type="entry name" value="gag_pre-integrs"/>
    <property type="match status" value="1"/>
</dbReference>
<sequence>MGREENLVILGAGISFTCWVTNIQAALLKKKCLDHVFHDIEGIKSVTRPMWIEGEMTAKEVLATRMSKSMLPQSVKNMTAKQLFDLVAKSREEGATVPYQTAMRNLLNTNVNSSVKSMIPYSSKLETANHFVIPDGVASNLFIIGTESIEWLSTWRQTKVFDSSNHFVSIETIISTLRQAAAGVNELPSRATIMNRPKGNLTQNPRGNDPNERCELCKNPHSNSECYKQHPELAPKSKCKKKRGKKGKAKVLTGNDVLNEQDNYSDAGVSLASVAKVSSTSFRSKNPLLYDTGASHHFIPIGKSVLTYQGTYRLKVSDITLNLYYSFFSLNSACKIIYAVKLKNDHGIIVAAANKLLVQLKNNQPVDRLAAINGVLYIQPLKHTSNLQFSDKKTALGVARLPRTSDAHRWHQRLGHVEQRILKKIAEYSLGMEEVSFSDLSTCETCHLSKVQRYISREPRSVPCETLDEIFIDTVGKLTKSINGY</sequence>
<dbReference type="EMBL" id="PEDP01000746">
    <property type="protein sequence ID" value="POS85053.1"/>
    <property type="molecule type" value="Genomic_DNA"/>
</dbReference>
<evidence type="ECO:0000313" key="3">
    <source>
        <dbReference type="Proteomes" id="UP000237438"/>
    </source>
</evidence>
<comment type="caution">
    <text evidence="2">The sequence shown here is derived from an EMBL/GenBank/DDBJ whole genome shotgun (WGS) entry which is preliminary data.</text>
</comment>
<proteinExistence type="predicted"/>
<name>A0A2S4PSP1_9PEZI</name>
<reference evidence="2 3" key="1">
    <citation type="submission" date="2017-10" db="EMBL/GenBank/DDBJ databases">
        <title>Development of genomic resources for the powdery mildew, Erysiphe pulchra.</title>
        <authorList>
            <person name="Wadl P.A."/>
            <person name="Mack B.M."/>
            <person name="Moore G."/>
            <person name="Beltz S.B."/>
        </authorList>
    </citation>
    <scope>NUCLEOTIDE SEQUENCE [LARGE SCALE GENOMIC DNA]</scope>
    <source>
        <strain evidence="2">Cflorida</strain>
    </source>
</reference>
<keyword evidence="3" id="KW-1185">Reference proteome</keyword>
<evidence type="ECO:0000259" key="1">
    <source>
        <dbReference type="Pfam" id="PF13976"/>
    </source>
</evidence>
<evidence type="ECO:0000313" key="2">
    <source>
        <dbReference type="EMBL" id="POS85053.1"/>
    </source>
</evidence>
<dbReference type="AlphaFoldDB" id="A0A2S4PSP1"/>
<organism evidence="2 3">
    <name type="scientific">Erysiphe pulchra</name>
    <dbReference type="NCBI Taxonomy" id="225359"/>
    <lineage>
        <taxon>Eukaryota</taxon>
        <taxon>Fungi</taxon>
        <taxon>Dikarya</taxon>
        <taxon>Ascomycota</taxon>
        <taxon>Pezizomycotina</taxon>
        <taxon>Leotiomycetes</taxon>
        <taxon>Erysiphales</taxon>
        <taxon>Erysiphaceae</taxon>
        <taxon>Erysiphe</taxon>
    </lineage>
</organism>